<evidence type="ECO:0000259" key="2">
    <source>
        <dbReference type="PROSITE" id="PS51352"/>
    </source>
</evidence>
<dbReference type="SUPFAM" id="SSF52833">
    <property type="entry name" value="Thioredoxin-like"/>
    <property type="match status" value="1"/>
</dbReference>
<proteinExistence type="predicted"/>
<protein>
    <submittedName>
        <fullName evidence="3">Thioredoxin family protein</fullName>
    </submittedName>
</protein>
<accession>A0AAU8LZ46</accession>
<dbReference type="Gene3D" id="3.40.30.10">
    <property type="entry name" value="Glutaredoxin"/>
    <property type="match status" value="1"/>
</dbReference>
<sequence>MIGFSSGGDEIAWKEYQDGLAQAKREGKPAIIIFYSESCSACKKYKNVLREESVVEASKSFVMIRVNTRQQPKLSREYLFDGRYVPRTFAVSPDGKIMHHLYPSKRYKYFIGLDSDNLLGLMQNAQAEIKR</sequence>
<dbReference type="PROSITE" id="PS51352">
    <property type="entry name" value="THIOREDOXIN_2"/>
    <property type="match status" value="1"/>
</dbReference>
<dbReference type="InterPro" id="IPR051099">
    <property type="entry name" value="AGR/TXD"/>
</dbReference>
<dbReference type="InterPro" id="IPR036249">
    <property type="entry name" value="Thioredoxin-like_sf"/>
</dbReference>
<evidence type="ECO:0000313" key="3">
    <source>
        <dbReference type="EMBL" id="XCN74161.1"/>
    </source>
</evidence>
<dbReference type="InterPro" id="IPR013766">
    <property type="entry name" value="Thioredoxin_domain"/>
</dbReference>
<dbReference type="KEGG" id="eaj:Q3M24_05265"/>
<dbReference type="PANTHER" id="PTHR15337:SF11">
    <property type="entry name" value="THIOREDOXIN DOMAIN-CONTAINING PROTEIN"/>
    <property type="match status" value="1"/>
</dbReference>
<gene>
    <name evidence="3" type="ORF">Q3M24_05265</name>
</gene>
<feature type="domain" description="Thioredoxin" evidence="2">
    <location>
        <begin position="1"/>
        <end position="127"/>
    </location>
</feature>
<dbReference type="Pfam" id="PF13899">
    <property type="entry name" value="Thioredoxin_7"/>
    <property type="match status" value="1"/>
</dbReference>
<organism evidence="3">
    <name type="scientific">Candidatus Electrothrix aestuarii</name>
    <dbReference type="NCBI Taxonomy" id="3062594"/>
    <lineage>
        <taxon>Bacteria</taxon>
        <taxon>Pseudomonadati</taxon>
        <taxon>Thermodesulfobacteriota</taxon>
        <taxon>Desulfobulbia</taxon>
        <taxon>Desulfobulbales</taxon>
        <taxon>Desulfobulbaceae</taxon>
        <taxon>Candidatus Electrothrix</taxon>
    </lineage>
</organism>
<dbReference type="AlphaFoldDB" id="A0AAU8LZ46"/>
<dbReference type="PANTHER" id="PTHR15337">
    <property type="entry name" value="ANTERIOR GRADIENT PROTEIN-RELATED"/>
    <property type="match status" value="1"/>
</dbReference>
<reference evidence="3" key="2">
    <citation type="submission" date="2024-06" db="EMBL/GenBank/DDBJ databases">
        <authorList>
            <person name="Plum-Jensen L.E."/>
            <person name="Schramm A."/>
            <person name="Marshall I.P.G."/>
        </authorList>
    </citation>
    <scope>NUCLEOTIDE SEQUENCE</scope>
    <source>
        <strain evidence="3">Rat1</strain>
    </source>
</reference>
<evidence type="ECO:0000256" key="1">
    <source>
        <dbReference type="ARBA" id="ARBA00022729"/>
    </source>
</evidence>
<name>A0AAU8LZ46_9BACT</name>
<dbReference type="EMBL" id="CP159373">
    <property type="protein sequence ID" value="XCN74161.1"/>
    <property type="molecule type" value="Genomic_DNA"/>
</dbReference>
<reference evidence="3" key="1">
    <citation type="journal article" date="2024" name="Syst. Appl. Microbiol.">
        <title>First single-strain enrichments of Electrothrix cable bacteria, description of E. aestuarii sp. nov. and E. rattekaaiensis sp. nov., and proposal of a cable bacteria taxonomy following the rules of the SeqCode.</title>
        <authorList>
            <person name="Plum-Jensen L.E."/>
            <person name="Schramm A."/>
            <person name="Marshall I.P.G."/>
        </authorList>
    </citation>
    <scope>NUCLEOTIDE SEQUENCE</scope>
    <source>
        <strain evidence="3">Rat1</strain>
    </source>
</reference>
<keyword evidence="1" id="KW-0732">Signal</keyword>